<dbReference type="InterPro" id="IPR011006">
    <property type="entry name" value="CheY-like_superfamily"/>
</dbReference>
<reference evidence="4" key="2">
    <citation type="submission" date="2020-11" db="EMBL/GenBank/DDBJ databases">
        <authorList>
            <person name="Cecchin M."/>
            <person name="Marcolungo L."/>
            <person name="Rossato M."/>
            <person name="Girolomoni L."/>
            <person name="Cosentino E."/>
            <person name="Cuine S."/>
            <person name="Li-Beisson Y."/>
            <person name="Delledonne M."/>
            <person name="Ballottari M."/>
        </authorList>
    </citation>
    <scope>NUCLEOTIDE SEQUENCE</scope>
    <source>
        <strain evidence="4">211/11P</strain>
        <tissue evidence="4">Whole cell</tissue>
    </source>
</reference>
<evidence type="ECO:0000313" key="5">
    <source>
        <dbReference type="Proteomes" id="UP001055712"/>
    </source>
</evidence>
<dbReference type="SUPFAM" id="SSF52172">
    <property type="entry name" value="CheY-like"/>
    <property type="match status" value="1"/>
</dbReference>
<dbReference type="EMBL" id="SIDB01000009">
    <property type="protein sequence ID" value="KAI3428340.1"/>
    <property type="molecule type" value="Genomic_DNA"/>
</dbReference>
<accession>A0A9D4YVL2</accession>
<dbReference type="Gene3D" id="3.40.50.2300">
    <property type="match status" value="1"/>
</dbReference>
<feature type="region of interest" description="Disordered" evidence="2">
    <location>
        <begin position="298"/>
        <end position="317"/>
    </location>
</feature>
<comment type="caution">
    <text evidence="4">The sequence shown here is derived from an EMBL/GenBank/DDBJ whole genome shotgun (WGS) entry which is preliminary data.</text>
</comment>
<dbReference type="PROSITE" id="PS50110">
    <property type="entry name" value="RESPONSE_REGULATORY"/>
    <property type="match status" value="1"/>
</dbReference>
<organism evidence="4 5">
    <name type="scientific">Chlorella vulgaris</name>
    <name type="common">Green alga</name>
    <dbReference type="NCBI Taxonomy" id="3077"/>
    <lineage>
        <taxon>Eukaryota</taxon>
        <taxon>Viridiplantae</taxon>
        <taxon>Chlorophyta</taxon>
        <taxon>core chlorophytes</taxon>
        <taxon>Trebouxiophyceae</taxon>
        <taxon>Chlorellales</taxon>
        <taxon>Chlorellaceae</taxon>
        <taxon>Chlorella clade</taxon>
        <taxon>Chlorella</taxon>
    </lineage>
</organism>
<evidence type="ECO:0000313" key="4">
    <source>
        <dbReference type="EMBL" id="KAI3428340.1"/>
    </source>
</evidence>
<sequence length="393" mass="40000">MSFTQRFPKGLKVLLVQHIGGGEAPALQAEYEVTEVNSVAEAYSSLSGGGAYDVAVIEYSLLPPVEPAEVAALFRAAAQQSRTPIVLMGASPSHADVLKGIQLGAAEFLERPLAHHKVRTLWQHKIRAMMLSANGGKLPCAPSCPSLPRTHSGSSPEAAAATAGLEPLAGGSSVPMQRCMSAVTPACCPATPLLHPAILTSFQQTSSSLNSGDSATQREPGCTPASTPEGAEMSDATSGVQRLSLQLPPAAPAVAPLPQHSASGAQSAPHPAAWPCLPLGSAWGLPVAYGIPLTPPNAAPAPPPTPPTPANTCTAPSGAPSRLAIRWCRPGALPVPASTCDLLLPEDFNLCSTMGSQSGSGGCPRGPLGLRLTVTPDLLSGINSALYGPSRGS</sequence>
<feature type="region of interest" description="Disordered" evidence="2">
    <location>
        <begin position="205"/>
        <end position="240"/>
    </location>
</feature>
<dbReference type="CDD" id="cd00156">
    <property type="entry name" value="REC"/>
    <property type="match status" value="1"/>
</dbReference>
<reference evidence="4" key="1">
    <citation type="journal article" date="2019" name="Plant J.">
        <title>Chlorella vulgaris genome assembly and annotation reveals the molecular basis for metabolic acclimation to high light conditions.</title>
        <authorList>
            <person name="Cecchin M."/>
            <person name="Marcolungo L."/>
            <person name="Rossato M."/>
            <person name="Girolomoni L."/>
            <person name="Cosentino E."/>
            <person name="Cuine S."/>
            <person name="Li-Beisson Y."/>
            <person name="Delledonne M."/>
            <person name="Ballottari M."/>
        </authorList>
    </citation>
    <scope>NUCLEOTIDE SEQUENCE</scope>
    <source>
        <strain evidence="4">211/11P</strain>
    </source>
</reference>
<evidence type="ECO:0000256" key="1">
    <source>
        <dbReference type="PROSITE-ProRule" id="PRU00169"/>
    </source>
</evidence>
<name>A0A9D4YVL2_CHLVU</name>
<comment type="caution">
    <text evidence="1">Lacks conserved residue(s) required for the propagation of feature annotation.</text>
</comment>
<dbReference type="OrthoDB" id="60033at2759"/>
<proteinExistence type="predicted"/>
<dbReference type="GO" id="GO:0000160">
    <property type="term" value="P:phosphorelay signal transduction system"/>
    <property type="evidence" value="ECO:0007669"/>
    <property type="project" value="InterPro"/>
</dbReference>
<evidence type="ECO:0000256" key="2">
    <source>
        <dbReference type="SAM" id="MobiDB-lite"/>
    </source>
</evidence>
<feature type="compositionally biased region" description="Polar residues" evidence="2">
    <location>
        <begin position="205"/>
        <end position="217"/>
    </location>
</feature>
<feature type="compositionally biased region" description="Pro residues" evidence="2">
    <location>
        <begin position="298"/>
        <end position="309"/>
    </location>
</feature>
<feature type="domain" description="Response regulatory" evidence="3">
    <location>
        <begin position="9"/>
        <end position="126"/>
    </location>
</feature>
<dbReference type="Proteomes" id="UP001055712">
    <property type="component" value="Unassembled WGS sequence"/>
</dbReference>
<dbReference type="AlphaFoldDB" id="A0A9D4YVL2"/>
<protein>
    <recommendedName>
        <fullName evidence="3">Response regulatory domain-containing protein</fullName>
    </recommendedName>
</protein>
<gene>
    <name evidence="4" type="ORF">D9Q98_006720</name>
</gene>
<evidence type="ECO:0000259" key="3">
    <source>
        <dbReference type="PROSITE" id="PS50110"/>
    </source>
</evidence>
<keyword evidence="5" id="KW-1185">Reference proteome</keyword>
<dbReference type="InterPro" id="IPR001789">
    <property type="entry name" value="Sig_transdc_resp-reg_receiver"/>
</dbReference>